<evidence type="ECO:0000256" key="6">
    <source>
        <dbReference type="ARBA" id="ARBA00022833"/>
    </source>
</evidence>
<evidence type="ECO:0000256" key="10">
    <source>
        <dbReference type="RuleBase" id="RU003983"/>
    </source>
</evidence>
<evidence type="ECO:0000256" key="1">
    <source>
        <dbReference type="ARBA" id="ARBA00022475"/>
    </source>
</evidence>
<evidence type="ECO:0000313" key="12">
    <source>
        <dbReference type="EMBL" id="GJG33181.1"/>
    </source>
</evidence>
<dbReference type="EMBL" id="BPTT01000001">
    <property type="protein sequence ID" value="GJG33181.1"/>
    <property type="molecule type" value="Genomic_DNA"/>
</dbReference>
<keyword evidence="7" id="KW-1133">Transmembrane helix</keyword>
<dbReference type="GO" id="GO:0004222">
    <property type="term" value="F:metalloendopeptidase activity"/>
    <property type="evidence" value="ECO:0007669"/>
    <property type="project" value="InterPro"/>
</dbReference>
<dbReference type="PANTHER" id="PTHR43221:SF3">
    <property type="entry name" value="SLL1280 PROTEIN"/>
    <property type="match status" value="1"/>
</dbReference>
<dbReference type="GO" id="GO:0046872">
    <property type="term" value="F:metal ion binding"/>
    <property type="evidence" value="ECO:0007669"/>
    <property type="project" value="UniProtKB-KW"/>
</dbReference>
<keyword evidence="1" id="KW-1003">Cell membrane</keyword>
<dbReference type="Proteomes" id="UP000887097">
    <property type="component" value="Unassembled WGS sequence"/>
</dbReference>
<evidence type="ECO:0000256" key="4">
    <source>
        <dbReference type="ARBA" id="ARBA00022723"/>
    </source>
</evidence>
<gene>
    <name evidence="12" type="ORF">PRMUPPPA20_12900</name>
</gene>
<protein>
    <recommendedName>
        <fullName evidence="11">Peptidase M48 domain-containing protein</fullName>
    </recommendedName>
</protein>
<keyword evidence="8 10" id="KW-0482">Metalloprotease</keyword>
<evidence type="ECO:0000256" key="5">
    <source>
        <dbReference type="ARBA" id="ARBA00022801"/>
    </source>
</evidence>
<evidence type="ECO:0000259" key="11">
    <source>
        <dbReference type="Pfam" id="PF01435"/>
    </source>
</evidence>
<evidence type="ECO:0000256" key="7">
    <source>
        <dbReference type="ARBA" id="ARBA00022989"/>
    </source>
</evidence>
<evidence type="ECO:0000256" key="8">
    <source>
        <dbReference type="ARBA" id="ARBA00023049"/>
    </source>
</evidence>
<comment type="similarity">
    <text evidence="10">Belongs to the peptidase M48 family.</text>
</comment>
<keyword evidence="3" id="KW-0812">Transmembrane</keyword>
<reference evidence="12" key="1">
    <citation type="submission" date="2021-08" db="EMBL/GenBank/DDBJ databases">
        <title>Prevotella lacticifex sp. nov., isolated from rumen of cow.</title>
        <authorList>
            <person name="Shinkai T."/>
            <person name="Ikeyama N."/>
            <person name="Kumagai M."/>
            <person name="Ohmori H."/>
            <person name="Sakamoto M."/>
            <person name="Ohkuma M."/>
            <person name="Mitsumori M."/>
        </authorList>
    </citation>
    <scope>NUCLEOTIDE SEQUENCE</scope>
    <source>
        <strain evidence="12">JCM 8259</strain>
    </source>
</reference>
<dbReference type="CDD" id="cd07325">
    <property type="entry name" value="M48_Ste24p_like"/>
    <property type="match status" value="1"/>
</dbReference>
<dbReference type="Gene3D" id="3.30.2010.10">
    <property type="entry name" value="Metalloproteases ('zincins'), catalytic domain"/>
    <property type="match status" value="1"/>
</dbReference>
<keyword evidence="4" id="KW-0479">Metal-binding</keyword>
<comment type="cofactor">
    <cofactor evidence="10">
        <name>Zn(2+)</name>
        <dbReference type="ChEBI" id="CHEBI:29105"/>
    </cofactor>
    <text evidence="10">Binds 1 zinc ion per subunit.</text>
</comment>
<evidence type="ECO:0000313" key="13">
    <source>
        <dbReference type="Proteomes" id="UP000887097"/>
    </source>
</evidence>
<evidence type="ECO:0000256" key="2">
    <source>
        <dbReference type="ARBA" id="ARBA00022670"/>
    </source>
</evidence>
<dbReference type="RefSeq" id="WP_013064581.1">
    <property type="nucleotide sequence ID" value="NZ_BPTT01000001.1"/>
</dbReference>
<dbReference type="GO" id="GO:0006508">
    <property type="term" value="P:proteolysis"/>
    <property type="evidence" value="ECO:0007669"/>
    <property type="project" value="UniProtKB-KW"/>
</dbReference>
<keyword evidence="5 10" id="KW-0378">Hydrolase</keyword>
<dbReference type="PANTHER" id="PTHR43221">
    <property type="entry name" value="PROTEASE HTPX"/>
    <property type="match status" value="1"/>
</dbReference>
<feature type="domain" description="Peptidase M48" evidence="11">
    <location>
        <begin position="63"/>
        <end position="247"/>
    </location>
</feature>
<comment type="caution">
    <text evidence="12">The sequence shown here is derived from an EMBL/GenBank/DDBJ whole genome shotgun (WGS) entry which is preliminary data.</text>
</comment>
<sequence>MEVRDIMHPEDAKAIRALQSLKGYNELISYCMEHGLERIYRGMCLGSFVRVSSTNYPALYIAFKEVVEKVGITEPELYIYNDPHMNAFTYGENNTFIALSSAIVERMELDELRCVMAHECGHILCHHTLYSTLLRTISELGYWLDILSYATLGPVLMAMHYWSRKSELSADRCAAAVVGEFAFQTTMLKSTCGLKEISGNPYQLVEQAREYHHFKESSWLNRLQQNCRIAFNSHPQQVYRAWEIDRWKNSWQYRKLRNIDC</sequence>
<accession>A0AA37I744</accession>
<keyword evidence="2 10" id="KW-0645">Protease</keyword>
<evidence type="ECO:0000256" key="3">
    <source>
        <dbReference type="ARBA" id="ARBA00022692"/>
    </source>
</evidence>
<proteinExistence type="inferred from homology"/>
<dbReference type="OMA" id="HIKCGHT"/>
<organism evidence="12 13">
    <name type="scientific">Xylanibacter ruminicola</name>
    <name type="common">Prevotella ruminicola</name>
    <dbReference type="NCBI Taxonomy" id="839"/>
    <lineage>
        <taxon>Bacteria</taxon>
        <taxon>Pseudomonadati</taxon>
        <taxon>Bacteroidota</taxon>
        <taxon>Bacteroidia</taxon>
        <taxon>Bacteroidales</taxon>
        <taxon>Prevotellaceae</taxon>
        <taxon>Xylanibacter</taxon>
    </lineage>
</organism>
<dbReference type="InterPro" id="IPR050083">
    <property type="entry name" value="HtpX_protease"/>
</dbReference>
<dbReference type="Pfam" id="PF01435">
    <property type="entry name" value="Peptidase_M48"/>
    <property type="match status" value="1"/>
</dbReference>
<dbReference type="InterPro" id="IPR001915">
    <property type="entry name" value="Peptidase_M48"/>
</dbReference>
<evidence type="ECO:0000256" key="9">
    <source>
        <dbReference type="ARBA" id="ARBA00023136"/>
    </source>
</evidence>
<keyword evidence="6 10" id="KW-0862">Zinc</keyword>
<name>A0AA37I744_XYLRU</name>
<dbReference type="GeneID" id="31500324"/>
<keyword evidence="9" id="KW-0472">Membrane</keyword>
<dbReference type="AlphaFoldDB" id="A0AA37I744"/>